<keyword evidence="1 3" id="KW-0472">Membrane</keyword>
<dbReference type="EMBL" id="JAEAGR010000010">
    <property type="protein sequence ID" value="MBH1941370.1"/>
    <property type="molecule type" value="Genomic_DNA"/>
</dbReference>
<proteinExistence type="inferred from homology"/>
<organism evidence="4 5">
    <name type="scientific">Mobilitalea sibirica</name>
    <dbReference type="NCBI Taxonomy" id="1462919"/>
    <lineage>
        <taxon>Bacteria</taxon>
        <taxon>Bacillati</taxon>
        <taxon>Bacillota</taxon>
        <taxon>Clostridia</taxon>
        <taxon>Lachnospirales</taxon>
        <taxon>Lachnospiraceae</taxon>
        <taxon>Mobilitalea</taxon>
    </lineage>
</organism>
<protein>
    <recommendedName>
        <fullName evidence="1">Sporulation sigma-E factor-processing peptidase</fullName>
        <ecNumber evidence="1">3.4.23.-</ecNumber>
    </recommendedName>
    <alternativeName>
        <fullName evidence="1">Membrane-associated aspartic protease</fullName>
    </alternativeName>
    <alternativeName>
        <fullName evidence="1">Stage II sporulation protein GA</fullName>
    </alternativeName>
</protein>
<dbReference type="Pfam" id="PF03419">
    <property type="entry name" value="Peptidase_U4"/>
    <property type="match status" value="1"/>
</dbReference>
<dbReference type="EC" id="3.4.23.-" evidence="1"/>
<reference evidence="4" key="1">
    <citation type="submission" date="2020-12" db="EMBL/GenBank/DDBJ databases">
        <title>M. sibirica DSM 26468T genome.</title>
        <authorList>
            <person name="Thieme N."/>
            <person name="Rettenmaier R."/>
            <person name="Zverlov V."/>
            <person name="Liebl W."/>
        </authorList>
    </citation>
    <scope>NUCLEOTIDE SEQUENCE</scope>
    <source>
        <strain evidence="4">DSM 26468</strain>
    </source>
</reference>
<keyword evidence="1" id="KW-1003">Cell membrane</keyword>
<dbReference type="GO" id="GO:0004190">
    <property type="term" value="F:aspartic-type endopeptidase activity"/>
    <property type="evidence" value="ECO:0007669"/>
    <property type="project" value="UniProtKB-KW"/>
</dbReference>
<comment type="caution">
    <text evidence="4">The sequence shown here is derived from an EMBL/GenBank/DDBJ whole genome shotgun (WGS) entry which is preliminary data.</text>
</comment>
<dbReference type="AlphaFoldDB" id="A0A8J7H3D6"/>
<dbReference type="Proteomes" id="UP000623269">
    <property type="component" value="Unassembled WGS sequence"/>
</dbReference>
<comment type="subcellular location">
    <subcellularLocation>
        <location evidence="1">Cell membrane</location>
    </subcellularLocation>
</comment>
<evidence type="ECO:0000313" key="5">
    <source>
        <dbReference type="Proteomes" id="UP000623269"/>
    </source>
</evidence>
<dbReference type="GO" id="GO:0030436">
    <property type="term" value="P:asexual sporulation"/>
    <property type="evidence" value="ECO:0007669"/>
    <property type="project" value="InterPro"/>
</dbReference>
<dbReference type="RefSeq" id="WP_197661577.1">
    <property type="nucleotide sequence ID" value="NZ_JAEAGR010000010.1"/>
</dbReference>
<feature type="transmembrane region" description="Helical" evidence="3">
    <location>
        <begin position="93"/>
        <end position="113"/>
    </location>
</feature>
<evidence type="ECO:0000256" key="1">
    <source>
        <dbReference type="PIRNR" id="PIRNR018571"/>
    </source>
</evidence>
<dbReference type="GO" id="GO:0006508">
    <property type="term" value="P:proteolysis"/>
    <property type="evidence" value="ECO:0007669"/>
    <property type="project" value="UniProtKB-KW"/>
</dbReference>
<feature type="transmembrane region" description="Helical" evidence="3">
    <location>
        <begin position="6"/>
        <end position="23"/>
    </location>
</feature>
<accession>A0A8J7H3D6</accession>
<evidence type="ECO:0000256" key="2">
    <source>
        <dbReference type="PIRSR" id="PIRSR018571-1"/>
    </source>
</evidence>
<keyword evidence="3" id="KW-0812">Transmembrane</keyword>
<keyword evidence="1" id="KW-0645">Protease</keyword>
<feature type="active site" evidence="2">
    <location>
        <position position="183"/>
    </location>
</feature>
<keyword evidence="1" id="KW-0749">Sporulation</keyword>
<keyword evidence="5" id="KW-1185">Reference proteome</keyword>
<name>A0A8J7H3D6_9FIRM</name>
<feature type="transmembrane region" description="Helical" evidence="3">
    <location>
        <begin position="64"/>
        <end position="81"/>
    </location>
</feature>
<keyword evidence="1" id="KW-0064">Aspartyl protease</keyword>
<dbReference type="PIRSF" id="PIRSF018571">
    <property type="entry name" value="SpoIIGA"/>
    <property type="match status" value="1"/>
</dbReference>
<feature type="transmembrane region" description="Helical" evidence="3">
    <location>
        <begin position="35"/>
        <end position="58"/>
    </location>
</feature>
<dbReference type="GO" id="GO:0005886">
    <property type="term" value="C:plasma membrane"/>
    <property type="evidence" value="ECO:0007669"/>
    <property type="project" value="UniProtKB-SubCell"/>
</dbReference>
<comment type="function">
    <text evidence="1">Probable aspartic protease that is responsible for the proteolytic cleavage of the RNA polymerase sigma E factor (SigE/spoIIGB) to yield the active peptide in the mother cell during sporulation. Responds to a signal from the forespore that is triggered by the extracellular signal protein SpoIIR.</text>
</comment>
<sequence length="304" mass="35279">MYLEVYPDIIFILNFIVDFILIFTLKKVNRKNSSLFRMALAAGLGGLSAVIVGVFLWMNMLLRFLLLYIITSILMIFIAFGRLKFMDLLKQVIVLNLITYFVGGLMNSIYYYTNFRLYLMKLGEGISFSNISWKFVGCVFLILIPVAALIIWMLRWYKNNVPLTYEVELVLDGRKINTRGLLDTGNCLYDPIYKRPVMVMEDTLMEDLLSSEFRKDIEDAKHYLEGDDYETNQWNMNAKHLLRLRFIPYQSVGKSGMMLGINLDKVLIHTGKETICNEKVIAAICDCHLSTKDNYHVILHKELL</sequence>
<evidence type="ECO:0000256" key="3">
    <source>
        <dbReference type="SAM" id="Phobius"/>
    </source>
</evidence>
<evidence type="ECO:0000313" key="4">
    <source>
        <dbReference type="EMBL" id="MBH1941370.1"/>
    </source>
</evidence>
<feature type="transmembrane region" description="Helical" evidence="3">
    <location>
        <begin position="133"/>
        <end position="154"/>
    </location>
</feature>
<dbReference type="InterPro" id="IPR005081">
    <property type="entry name" value="SpoIIGA"/>
</dbReference>
<keyword evidence="1" id="KW-0378">Hydrolase</keyword>
<comment type="similarity">
    <text evidence="1">Belongs to the peptidase U4 family.</text>
</comment>
<keyword evidence="3" id="KW-1133">Transmembrane helix</keyword>
<dbReference type="GO" id="GO:0030435">
    <property type="term" value="P:sporulation resulting in formation of a cellular spore"/>
    <property type="evidence" value="ECO:0007669"/>
    <property type="project" value="UniProtKB-KW"/>
</dbReference>
<gene>
    <name evidence="4" type="ORF">I5677_10745</name>
</gene>